<keyword evidence="2" id="KW-1185">Reference proteome</keyword>
<proteinExistence type="predicted"/>
<dbReference type="AlphaFoldDB" id="C2BFN9"/>
<sequence length="48" mass="5883">MVDRFFSYLHLLINFDSYYYIENTLLCQDDFAFFVGFRKDFSFIFSGE</sequence>
<reference evidence="1 2" key="1">
    <citation type="submission" date="2008-10" db="EMBL/GenBank/DDBJ databases">
        <authorList>
            <person name="Qin X."/>
            <person name="Bachman B."/>
            <person name="Battles P."/>
            <person name="Bell A."/>
            <person name="Bess C."/>
            <person name="Bickham C."/>
            <person name="Chaboub L."/>
            <person name="Chen D."/>
            <person name="Coyle M."/>
            <person name="Deiros D.R."/>
            <person name="Dinh H."/>
            <person name="Forbes L."/>
            <person name="Fowler G."/>
            <person name="Francisco L."/>
            <person name="Fu Q."/>
            <person name="Gubbala S."/>
            <person name="Hale W."/>
            <person name="Han Y."/>
            <person name="Hemphill L."/>
            <person name="Highlander S.K."/>
            <person name="Hirani K."/>
            <person name="Hogues M."/>
            <person name="Jackson L."/>
            <person name="Jakkamsetti A."/>
            <person name="Javaid M."/>
            <person name="Jiang H."/>
            <person name="Korchina V."/>
            <person name="Kovar C."/>
            <person name="Lara F."/>
            <person name="Lee S."/>
            <person name="Mata R."/>
            <person name="Mathew T."/>
            <person name="Moen C."/>
            <person name="Morales K."/>
            <person name="Munidasa M."/>
            <person name="Nazareth L."/>
            <person name="Ngo R."/>
            <person name="Nguyen L."/>
            <person name="Okwuonu G."/>
            <person name="Ongeri F."/>
            <person name="Patil S."/>
            <person name="Petrosino J."/>
            <person name="Pham C."/>
            <person name="Pham P."/>
            <person name="Pu L.-L."/>
            <person name="Puazo M."/>
            <person name="Raj R."/>
            <person name="Reid J."/>
            <person name="Rouhana J."/>
            <person name="Saada N."/>
            <person name="Shang Y."/>
            <person name="Simmons D."/>
            <person name="Thornton R."/>
            <person name="Warren J."/>
            <person name="Weissenberger G."/>
            <person name="Zhang J."/>
            <person name="Zhang L."/>
            <person name="Zhou C."/>
            <person name="Zhu D."/>
            <person name="Muzny D."/>
            <person name="Worley K."/>
            <person name="Gibbs R."/>
        </authorList>
    </citation>
    <scope>NUCLEOTIDE SEQUENCE [LARGE SCALE GENOMIC DNA]</scope>
    <source>
        <strain evidence="1 2">ATCC 51172</strain>
    </source>
</reference>
<evidence type="ECO:0000313" key="2">
    <source>
        <dbReference type="Proteomes" id="UP000005984"/>
    </source>
</evidence>
<dbReference type="EMBL" id="ABYO01000196">
    <property type="protein sequence ID" value="EEI86326.1"/>
    <property type="molecule type" value="Genomic_DNA"/>
</dbReference>
<accession>C2BFN9</accession>
<dbReference type="HOGENOM" id="CLU_3148825_0_0_9"/>
<comment type="caution">
    <text evidence="1">The sequence shown here is derived from an EMBL/GenBank/DDBJ whole genome shotgun (WGS) entry which is preliminary data.</text>
</comment>
<dbReference type="STRING" id="525254.HMPREF0072_1159"/>
<name>C2BFN9_9FIRM</name>
<dbReference type="Proteomes" id="UP000005984">
    <property type="component" value="Unassembled WGS sequence"/>
</dbReference>
<gene>
    <name evidence="1" type="ORF">HMPREF0072_1159</name>
</gene>
<evidence type="ECO:0000313" key="1">
    <source>
        <dbReference type="EMBL" id="EEI86326.1"/>
    </source>
</evidence>
<organism evidence="1 2">
    <name type="scientific">Anaerococcus lactolyticus ATCC 51172</name>
    <dbReference type="NCBI Taxonomy" id="525254"/>
    <lineage>
        <taxon>Bacteria</taxon>
        <taxon>Bacillati</taxon>
        <taxon>Bacillota</taxon>
        <taxon>Tissierellia</taxon>
        <taxon>Tissierellales</taxon>
        <taxon>Peptoniphilaceae</taxon>
        <taxon>Anaerococcus</taxon>
    </lineage>
</organism>
<protein>
    <submittedName>
        <fullName evidence="1">Uncharacterized protein</fullName>
    </submittedName>
</protein>